<dbReference type="STRING" id="1367852.SAMN05216516_101676"/>
<dbReference type="Gene3D" id="3.40.710.10">
    <property type="entry name" value="DD-peptidase/beta-lactamase superfamily"/>
    <property type="match status" value="1"/>
</dbReference>
<evidence type="ECO:0000313" key="10">
    <source>
        <dbReference type="Proteomes" id="UP000242222"/>
    </source>
</evidence>
<keyword evidence="4 6" id="KW-0378">Hydrolase</keyword>
<dbReference type="OrthoDB" id="9784149at2"/>
<sequence length="294" mass="32509">MELTLTRRRFLCAAALLPITAGLAPQLQAARVRNLHLQLATLEKRYNGRLGMTLLDTASGHKLQYRGNERFPMCSTSKTLLAAVVLNLSLQQPGLLERRIYWDTSERLSWMPVTEKHYESGMTVNELCQAMLQYSDNLAANLMLKLVNGPAAVTTLARSLGDNVTRLDRTEPALNSAIPGDKRDTTTPLAMASDLQKLAFGNGLPHREQQLWIRWLKGNTTGKQSIAAGVPAVWKVGDKTGSGDYGTTNDVALLWPPQRQPLVLTVYFTQPDKTAASNRTVLAETARLTLATWR</sequence>
<dbReference type="InterPro" id="IPR012338">
    <property type="entry name" value="Beta-lactam/transpept-like"/>
</dbReference>
<comment type="similarity">
    <text evidence="2 6">Belongs to the class-A beta-lactamase family.</text>
</comment>
<evidence type="ECO:0000256" key="2">
    <source>
        <dbReference type="ARBA" id="ARBA00009009"/>
    </source>
</evidence>
<reference evidence="10" key="1">
    <citation type="submission" date="2016-10" db="EMBL/GenBank/DDBJ databases">
        <authorList>
            <person name="Varghese N."/>
            <person name="Submissions S."/>
        </authorList>
    </citation>
    <scope>NUCLEOTIDE SEQUENCE [LARGE SCALE GENOMIC DNA]</scope>
    <source>
        <strain evidence="10">N6PO6</strain>
    </source>
</reference>
<evidence type="ECO:0000256" key="7">
    <source>
        <dbReference type="SAM" id="SignalP"/>
    </source>
</evidence>
<dbReference type="RefSeq" id="WP_092875070.1">
    <property type="nucleotide sequence ID" value="NZ_FOVC01000001.1"/>
</dbReference>
<dbReference type="InterPro" id="IPR023650">
    <property type="entry name" value="Beta-lactam_class-A_AS"/>
</dbReference>
<gene>
    <name evidence="9" type="ORF">SAMN05216516_101676</name>
</gene>
<evidence type="ECO:0000256" key="4">
    <source>
        <dbReference type="ARBA" id="ARBA00022801"/>
    </source>
</evidence>
<keyword evidence="7" id="KW-0732">Signal</keyword>
<evidence type="ECO:0000256" key="6">
    <source>
        <dbReference type="RuleBase" id="RU361140"/>
    </source>
</evidence>
<dbReference type="InterPro" id="IPR000871">
    <property type="entry name" value="Beta-lactam_class-A"/>
</dbReference>
<evidence type="ECO:0000259" key="8">
    <source>
        <dbReference type="Pfam" id="PF13354"/>
    </source>
</evidence>
<accession>A0A1I4VBV7</accession>
<keyword evidence="5 6" id="KW-0046">Antibiotic resistance</keyword>
<protein>
    <recommendedName>
        <fullName evidence="3 6">Beta-lactamase</fullName>
        <ecNumber evidence="3 6">3.5.2.6</ecNumber>
    </recommendedName>
</protein>
<dbReference type="SUPFAM" id="SSF56601">
    <property type="entry name" value="beta-lactamase/transpeptidase-like"/>
    <property type="match status" value="1"/>
</dbReference>
<name>A0A1I4VBV7_9GAMM</name>
<dbReference type="PANTHER" id="PTHR35333">
    <property type="entry name" value="BETA-LACTAMASE"/>
    <property type="match status" value="1"/>
</dbReference>
<feature type="domain" description="Beta-lactamase class A catalytic" evidence="8">
    <location>
        <begin position="52"/>
        <end position="267"/>
    </location>
</feature>
<dbReference type="NCBIfam" id="NF033103">
    <property type="entry name" value="bla_class_A"/>
    <property type="match status" value="1"/>
</dbReference>
<dbReference type="EC" id="3.5.2.6" evidence="3 6"/>
<feature type="chain" id="PRO_5017382732" description="Beta-lactamase" evidence="7">
    <location>
        <begin position="30"/>
        <end position="294"/>
    </location>
</feature>
<evidence type="ECO:0000256" key="1">
    <source>
        <dbReference type="ARBA" id="ARBA00001526"/>
    </source>
</evidence>
<dbReference type="GO" id="GO:0008800">
    <property type="term" value="F:beta-lactamase activity"/>
    <property type="evidence" value="ECO:0007669"/>
    <property type="project" value="UniProtKB-UniRule"/>
</dbReference>
<evidence type="ECO:0000256" key="3">
    <source>
        <dbReference type="ARBA" id="ARBA00012865"/>
    </source>
</evidence>
<dbReference type="PROSITE" id="PS51318">
    <property type="entry name" value="TAT"/>
    <property type="match status" value="1"/>
</dbReference>
<dbReference type="GO" id="GO:0046677">
    <property type="term" value="P:response to antibiotic"/>
    <property type="evidence" value="ECO:0007669"/>
    <property type="project" value="UniProtKB-UniRule"/>
</dbReference>
<dbReference type="Pfam" id="PF13354">
    <property type="entry name" value="Beta-lactamase2"/>
    <property type="match status" value="1"/>
</dbReference>
<dbReference type="AlphaFoldDB" id="A0A1I4VBV7"/>
<dbReference type="InterPro" id="IPR045155">
    <property type="entry name" value="Beta-lactam_cat"/>
</dbReference>
<dbReference type="InterPro" id="IPR006311">
    <property type="entry name" value="TAT_signal"/>
</dbReference>
<proteinExistence type="inferred from homology"/>
<comment type="catalytic activity">
    <reaction evidence="1 6">
        <text>a beta-lactam + H2O = a substituted beta-amino acid</text>
        <dbReference type="Rhea" id="RHEA:20401"/>
        <dbReference type="ChEBI" id="CHEBI:15377"/>
        <dbReference type="ChEBI" id="CHEBI:35627"/>
        <dbReference type="ChEBI" id="CHEBI:140347"/>
        <dbReference type="EC" id="3.5.2.6"/>
    </reaction>
</comment>
<evidence type="ECO:0000313" key="9">
    <source>
        <dbReference type="EMBL" id="SFM98655.1"/>
    </source>
</evidence>
<dbReference type="Proteomes" id="UP000242222">
    <property type="component" value="Unassembled WGS sequence"/>
</dbReference>
<dbReference type="PANTHER" id="PTHR35333:SF3">
    <property type="entry name" value="BETA-LACTAMASE-TYPE TRANSPEPTIDASE FOLD CONTAINING PROTEIN"/>
    <property type="match status" value="1"/>
</dbReference>
<keyword evidence="10" id="KW-1185">Reference proteome</keyword>
<organism evidence="9 10">
    <name type="scientific">Izhakiella capsodis</name>
    <dbReference type="NCBI Taxonomy" id="1367852"/>
    <lineage>
        <taxon>Bacteria</taxon>
        <taxon>Pseudomonadati</taxon>
        <taxon>Pseudomonadota</taxon>
        <taxon>Gammaproteobacteria</taxon>
        <taxon>Enterobacterales</taxon>
        <taxon>Erwiniaceae</taxon>
        <taxon>Izhakiella</taxon>
    </lineage>
</organism>
<feature type="signal peptide" evidence="7">
    <location>
        <begin position="1"/>
        <end position="29"/>
    </location>
</feature>
<dbReference type="PRINTS" id="PR00118">
    <property type="entry name" value="BLACTAMASEA"/>
</dbReference>
<evidence type="ECO:0000256" key="5">
    <source>
        <dbReference type="ARBA" id="ARBA00023251"/>
    </source>
</evidence>
<dbReference type="PROSITE" id="PS00146">
    <property type="entry name" value="BETA_LACTAMASE_A"/>
    <property type="match status" value="1"/>
</dbReference>
<dbReference type="EMBL" id="FOVC01000001">
    <property type="protein sequence ID" value="SFM98655.1"/>
    <property type="molecule type" value="Genomic_DNA"/>
</dbReference>
<dbReference type="GO" id="GO:0030655">
    <property type="term" value="P:beta-lactam antibiotic catabolic process"/>
    <property type="evidence" value="ECO:0007669"/>
    <property type="project" value="InterPro"/>
</dbReference>